<dbReference type="EMBL" id="CP033622">
    <property type="protein sequence ID" value="QIZ52924.1"/>
    <property type="molecule type" value="Genomic_DNA"/>
</dbReference>
<dbReference type="AlphaFoldDB" id="A0AAE6Z2K6"/>
<evidence type="ECO:0000313" key="2">
    <source>
        <dbReference type="Proteomes" id="UP000500801"/>
    </source>
</evidence>
<dbReference type="Proteomes" id="UP000500801">
    <property type="component" value="Chromosome"/>
</dbReference>
<organism evidence="1 2">
    <name type="scientific">Dickeya zeae</name>
    <dbReference type="NCBI Taxonomy" id="204042"/>
    <lineage>
        <taxon>Bacteria</taxon>
        <taxon>Pseudomonadati</taxon>
        <taxon>Pseudomonadota</taxon>
        <taxon>Gammaproteobacteria</taxon>
        <taxon>Enterobacterales</taxon>
        <taxon>Pectobacteriaceae</taxon>
        <taxon>Dickeya</taxon>
    </lineage>
</organism>
<accession>A0AAE6Z2K6</accession>
<evidence type="ECO:0000313" key="1">
    <source>
        <dbReference type="EMBL" id="QIZ52924.1"/>
    </source>
</evidence>
<sequence>MLLNKKNIDTCSSLKIGKDKKGNPLKIRIDKLTIVSHFIRKEEKRKTYAKLKKIRQKKQNVYSITYIKNKEEMPYRSALLIKERKEHSPLLLRIDYSPINKKTGGIRLDFHPQYLTPKKIDRLLSWMNFQLGEILYHLLARAWITRVDVALDLYDRYLHDYIWELRRAGKPKYFNEEDGLPSVQLGSNRSRIHMLCYEKLDVFKKKHERYDKNTDLIKVNFNKYKKFLRIESRYMPNSKPTSKNGNPLMLKDILHMENPFTRLQVYSIDLANNLLKKGYILTIPPEPSTHALKYCIQRKMKYSRIPRNVQRIFNKHQIRLFDKHFIWQNWPICVNQLSGIFTIALAYKDSGD</sequence>
<name>A0AAE6Z2K6_9GAMM</name>
<proteinExistence type="predicted"/>
<reference evidence="1 2" key="1">
    <citation type="submission" date="2018-11" db="EMBL/GenBank/DDBJ databases">
        <title>Complete genome sequence of Dickeya zeae strain CE1 infecting Canna edulis Ker-Gawl. in China.</title>
        <authorList>
            <person name="Zhang J."/>
            <person name="Lin B."/>
            <person name="Shen H."/>
            <person name="Jiang S."/>
            <person name="Pu X."/>
            <person name="Sun D."/>
        </authorList>
    </citation>
    <scope>NUCLEOTIDE SEQUENCE [LARGE SCALE GENOMIC DNA]</scope>
    <source>
        <strain evidence="1 2">CE1</strain>
    </source>
</reference>
<gene>
    <name evidence="1" type="ORF">DWG24_20360</name>
</gene>
<dbReference type="RefSeq" id="WP_168363829.1">
    <property type="nucleotide sequence ID" value="NZ_CP033622.1"/>
</dbReference>
<protein>
    <submittedName>
        <fullName evidence="1">Uncharacterized protein</fullName>
    </submittedName>
</protein>